<feature type="transmembrane region" description="Helical" evidence="9">
    <location>
        <begin position="97"/>
        <end position="116"/>
    </location>
</feature>
<gene>
    <name evidence="11" type="primary">yhdY_1</name>
    <name evidence="11" type="ORF">EHSB41UT_02147</name>
</gene>
<keyword evidence="4" id="KW-1003">Cell membrane</keyword>
<evidence type="ECO:0000256" key="1">
    <source>
        <dbReference type="ARBA" id="ARBA00004429"/>
    </source>
</evidence>
<evidence type="ECO:0000256" key="3">
    <source>
        <dbReference type="ARBA" id="ARBA00022448"/>
    </source>
</evidence>
<comment type="subcellular location">
    <subcellularLocation>
        <location evidence="1">Cell inner membrane</location>
        <topology evidence="1">Multi-pass membrane protein</topology>
    </subcellularLocation>
    <subcellularLocation>
        <location evidence="9">Cell membrane</location>
        <topology evidence="9">Multi-pass membrane protein</topology>
    </subcellularLocation>
</comment>
<name>A0A1X7AJX7_9GAMM</name>
<protein>
    <submittedName>
        <fullName evidence="11">Inner membrane amino-acid ABC transporter permease protein YhdY</fullName>
    </submittedName>
</protein>
<dbReference type="EMBL" id="FWPT01000004">
    <property type="protein sequence ID" value="SMA46334.1"/>
    <property type="molecule type" value="Genomic_DNA"/>
</dbReference>
<evidence type="ECO:0000256" key="6">
    <source>
        <dbReference type="ARBA" id="ARBA00022970"/>
    </source>
</evidence>
<feature type="transmembrane region" description="Helical" evidence="9">
    <location>
        <begin position="305"/>
        <end position="323"/>
    </location>
</feature>
<organism evidence="11 12">
    <name type="scientific">Parendozoicomonas haliclonae</name>
    <dbReference type="NCBI Taxonomy" id="1960125"/>
    <lineage>
        <taxon>Bacteria</taxon>
        <taxon>Pseudomonadati</taxon>
        <taxon>Pseudomonadota</taxon>
        <taxon>Gammaproteobacteria</taxon>
        <taxon>Oceanospirillales</taxon>
        <taxon>Endozoicomonadaceae</taxon>
        <taxon>Parendozoicomonas</taxon>
    </lineage>
</organism>
<dbReference type="InterPro" id="IPR043429">
    <property type="entry name" value="ArtM/GltK/GlnP/TcyL/YhdX-like"/>
</dbReference>
<evidence type="ECO:0000313" key="12">
    <source>
        <dbReference type="Proteomes" id="UP000196573"/>
    </source>
</evidence>
<proteinExistence type="inferred from homology"/>
<dbReference type="OrthoDB" id="9771188at2"/>
<keyword evidence="5 9" id="KW-0812">Transmembrane</keyword>
<evidence type="ECO:0000256" key="8">
    <source>
        <dbReference type="ARBA" id="ARBA00023136"/>
    </source>
</evidence>
<feature type="domain" description="ABC transmembrane type-1" evidence="10">
    <location>
        <begin position="159"/>
        <end position="348"/>
    </location>
</feature>
<dbReference type="InterPro" id="IPR035906">
    <property type="entry name" value="MetI-like_sf"/>
</dbReference>
<feature type="transmembrane region" description="Helical" evidence="9">
    <location>
        <begin position="128"/>
        <end position="148"/>
    </location>
</feature>
<dbReference type="Gene3D" id="1.10.3720.10">
    <property type="entry name" value="MetI-like"/>
    <property type="match status" value="1"/>
</dbReference>
<dbReference type="GO" id="GO:0006865">
    <property type="term" value="P:amino acid transport"/>
    <property type="evidence" value="ECO:0007669"/>
    <property type="project" value="UniProtKB-KW"/>
</dbReference>
<evidence type="ECO:0000256" key="2">
    <source>
        <dbReference type="ARBA" id="ARBA00010072"/>
    </source>
</evidence>
<keyword evidence="8 9" id="KW-0472">Membrane</keyword>
<feature type="transmembrane region" description="Helical" evidence="9">
    <location>
        <begin position="329"/>
        <end position="349"/>
    </location>
</feature>
<evidence type="ECO:0000313" key="11">
    <source>
        <dbReference type="EMBL" id="SMA46334.1"/>
    </source>
</evidence>
<dbReference type="InterPro" id="IPR010065">
    <property type="entry name" value="AA_ABC_transptr_permease_3TM"/>
</dbReference>
<keyword evidence="7 9" id="KW-1133">Transmembrane helix</keyword>
<dbReference type="AlphaFoldDB" id="A0A1X7AJX7"/>
<reference evidence="11 12" key="1">
    <citation type="submission" date="2017-03" db="EMBL/GenBank/DDBJ databases">
        <authorList>
            <person name="Afonso C.L."/>
            <person name="Miller P.J."/>
            <person name="Scott M.A."/>
            <person name="Spackman E."/>
            <person name="Goraichik I."/>
            <person name="Dimitrov K.M."/>
            <person name="Suarez D.L."/>
            <person name="Swayne D.E."/>
        </authorList>
    </citation>
    <scope>NUCLEOTIDE SEQUENCE [LARGE SCALE GENOMIC DNA]</scope>
    <source>
        <strain evidence="11">SB41UT1</strain>
    </source>
</reference>
<keyword evidence="12" id="KW-1185">Reference proteome</keyword>
<feature type="transmembrane region" description="Helical" evidence="9">
    <location>
        <begin position="234"/>
        <end position="254"/>
    </location>
</feature>
<evidence type="ECO:0000256" key="4">
    <source>
        <dbReference type="ARBA" id="ARBA00022475"/>
    </source>
</evidence>
<evidence type="ECO:0000256" key="5">
    <source>
        <dbReference type="ARBA" id="ARBA00022692"/>
    </source>
</evidence>
<dbReference type="Proteomes" id="UP000196573">
    <property type="component" value="Unassembled WGS sequence"/>
</dbReference>
<comment type="similarity">
    <text evidence="2">Belongs to the binding-protein-dependent transport system permease family. HisMQ subfamily.</text>
</comment>
<dbReference type="RefSeq" id="WP_087109645.1">
    <property type="nucleotide sequence ID" value="NZ_CBCSCN010000002.1"/>
</dbReference>
<evidence type="ECO:0000256" key="9">
    <source>
        <dbReference type="RuleBase" id="RU363032"/>
    </source>
</evidence>
<dbReference type="Pfam" id="PF00528">
    <property type="entry name" value="BPD_transp_1"/>
    <property type="match status" value="1"/>
</dbReference>
<dbReference type="PROSITE" id="PS50928">
    <property type="entry name" value="ABC_TM1"/>
    <property type="match status" value="1"/>
</dbReference>
<keyword evidence="3 9" id="KW-0813">Transport</keyword>
<feature type="transmembrane region" description="Helical" evidence="9">
    <location>
        <begin position="204"/>
        <end position="222"/>
    </location>
</feature>
<feature type="transmembrane region" description="Helical" evidence="9">
    <location>
        <begin position="160"/>
        <end position="183"/>
    </location>
</feature>
<dbReference type="InterPro" id="IPR000515">
    <property type="entry name" value="MetI-like"/>
</dbReference>
<sequence length="366" mass="40605">MIVNDKTIPSRPAPAANRGVIGWLRENLFATPGNSVLTLIGIAFLLWAIPPILQWAVLEADLFGSDKNACTSEGACWVFVSARFQQFIYGFYPDAELWRVNIFFAEMTAVLVWVLWDKMPKRMWGGIWFLTGFPATSFMLLYGGAFGLEVVDTHKWGGLMLTLVISLVGMVIALPVGILLALGRRSQMPAISSFCTVFIEVWRGLPLITILFMASVMLPLFVPGDIELDKLIRAMIGISLFEAALIAEVIRGGLQAMPKGQYEAADAMGLSYWKGMRLVIMPQVLKISIPGIVNTFVQLFKDTSLVLIIGLFDLLAVMQAGIADVNWPNIAIEAFVFTGFVFWLFCFGMSRYSLSLERKLDTGHKN</sequence>
<dbReference type="GO" id="GO:0043190">
    <property type="term" value="C:ATP-binding cassette (ABC) transporter complex"/>
    <property type="evidence" value="ECO:0007669"/>
    <property type="project" value="InterPro"/>
</dbReference>
<dbReference type="NCBIfam" id="TIGR01726">
    <property type="entry name" value="HEQRo_perm_3TM"/>
    <property type="match status" value="1"/>
</dbReference>
<dbReference type="PANTHER" id="PTHR30614:SF41">
    <property type="entry name" value="INNER MEMBRANE AMINO-ACID ABC TRANSPORTER PERMEASE PROTEIN YHDY"/>
    <property type="match status" value="1"/>
</dbReference>
<evidence type="ECO:0000259" key="10">
    <source>
        <dbReference type="PROSITE" id="PS50928"/>
    </source>
</evidence>
<feature type="transmembrane region" description="Helical" evidence="9">
    <location>
        <begin position="28"/>
        <end position="49"/>
    </location>
</feature>
<dbReference type="SUPFAM" id="SSF161098">
    <property type="entry name" value="MetI-like"/>
    <property type="match status" value="1"/>
</dbReference>
<keyword evidence="6" id="KW-0029">Amino-acid transport</keyword>
<dbReference type="GO" id="GO:0022857">
    <property type="term" value="F:transmembrane transporter activity"/>
    <property type="evidence" value="ECO:0007669"/>
    <property type="project" value="InterPro"/>
</dbReference>
<accession>A0A1X7AJX7</accession>
<evidence type="ECO:0000256" key="7">
    <source>
        <dbReference type="ARBA" id="ARBA00022989"/>
    </source>
</evidence>
<dbReference type="CDD" id="cd06261">
    <property type="entry name" value="TM_PBP2"/>
    <property type="match status" value="1"/>
</dbReference>
<dbReference type="PANTHER" id="PTHR30614">
    <property type="entry name" value="MEMBRANE COMPONENT OF AMINO ACID ABC TRANSPORTER"/>
    <property type="match status" value="1"/>
</dbReference>